<accession>A0ABN6CFD3</accession>
<name>A0ABN6CFD3_9ACTN</name>
<keyword evidence="3" id="KW-1185">Reference proteome</keyword>
<dbReference type="Proteomes" id="UP000676967">
    <property type="component" value="Chromosome"/>
</dbReference>
<dbReference type="RefSeq" id="WP_189329172.1">
    <property type="nucleotide sequence ID" value="NZ_AP023356.1"/>
</dbReference>
<gene>
    <name evidence="2" type="ORF">Aiant_49170</name>
</gene>
<evidence type="ECO:0000313" key="3">
    <source>
        <dbReference type="Proteomes" id="UP000676967"/>
    </source>
</evidence>
<sequence length="88" mass="9765">MSGAPHTQTSSYSIRGRGRLTPDGVREISFRRSHGLGRGLRAEDVRQFIDQVSDDMASLYDELAAVYAENHRIKTAVPPSALHDQANR</sequence>
<evidence type="ECO:0000313" key="2">
    <source>
        <dbReference type="EMBL" id="BCJ44260.1"/>
    </source>
</evidence>
<evidence type="ECO:0008006" key="4">
    <source>
        <dbReference type="Google" id="ProtNLM"/>
    </source>
</evidence>
<dbReference type="EMBL" id="AP023356">
    <property type="protein sequence ID" value="BCJ44260.1"/>
    <property type="molecule type" value="Genomic_DNA"/>
</dbReference>
<feature type="compositionally biased region" description="Polar residues" evidence="1">
    <location>
        <begin position="1"/>
        <end position="13"/>
    </location>
</feature>
<evidence type="ECO:0000256" key="1">
    <source>
        <dbReference type="SAM" id="MobiDB-lite"/>
    </source>
</evidence>
<proteinExistence type="predicted"/>
<organism evidence="2 3">
    <name type="scientific">Actinoplanes ianthinogenes</name>
    <dbReference type="NCBI Taxonomy" id="122358"/>
    <lineage>
        <taxon>Bacteria</taxon>
        <taxon>Bacillati</taxon>
        <taxon>Actinomycetota</taxon>
        <taxon>Actinomycetes</taxon>
        <taxon>Micromonosporales</taxon>
        <taxon>Micromonosporaceae</taxon>
        <taxon>Actinoplanes</taxon>
    </lineage>
</organism>
<protein>
    <recommendedName>
        <fullName evidence="4">Antigen 84</fullName>
    </recommendedName>
</protein>
<feature type="region of interest" description="Disordered" evidence="1">
    <location>
        <begin position="1"/>
        <end position="23"/>
    </location>
</feature>
<dbReference type="NCBIfam" id="TIGR03544">
    <property type="entry name" value="DivI1A_domain"/>
    <property type="match status" value="1"/>
</dbReference>
<dbReference type="Gene3D" id="6.10.250.660">
    <property type="match status" value="1"/>
</dbReference>
<dbReference type="InterPro" id="IPR019933">
    <property type="entry name" value="DivIVA_domain"/>
</dbReference>
<reference evidence="2 3" key="1">
    <citation type="submission" date="2020-08" db="EMBL/GenBank/DDBJ databases">
        <title>Whole genome shotgun sequence of Actinoplanes ianthinogenes NBRC 13996.</title>
        <authorList>
            <person name="Komaki H."/>
            <person name="Tamura T."/>
        </authorList>
    </citation>
    <scope>NUCLEOTIDE SEQUENCE [LARGE SCALE GENOMIC DNA]</scope>
    <source>
        <strain evidence="2 3">NBRC 13996</strain>
    </source>
</reference>